<evidence type="ECO:0000256" key="7">
    <source>
        <dbReference type="ARBA" id="ARBA00022927"/>
    </source>
</evidence>
<dbReference type="InterPro" id="IPR008969">
    <property type="entry name" value="CarboxyPept-like_regulatory"/>
</dbReference>
<sequence>MDLLIYLGKVNVYWILFYVCYWLLFRKHTFFVWNRFYLLGSLMISFALPFIHFPDNARVIPTAVYAVSTIPVYVSRPESTKIITHWTQFVWAIQIIGCGLMLFKLLEAFKNLFKLINQGETIPLEDHTLVLLPHNEIGSFSFLKWLVVNFTDYELNFDPILRHESVHIRQLHSLDILLIEILKVGFWFNPVLWFYKKSLQEVHEYLADEEVPNREQYARFLVAYALNAPIASLTNHFFNSSLLKSRIQMIYKNRNSQWALGKYLMIFPIIGMVVMLTAARERLLTAIERNNFKVLSTREISVSGIVSDENGQAIESASVIVKGKTAGTLTDMYGKFEISDVYIKDSLVISHINYETIIVDVKNPELDFIILKKKENTLGKIVVTPDHSNESGSNSSSVPVSGNTEMSVIEQMPQFPGGETELSQFLSKNVVYPSEAASEGVEGDVKVSFTINDKGYIRNPKIIEKMGYGLDEEALRVVLKMPRWQPGKQGGRAIAVQYNLNISFAMKADREKFPENIISTDKTSGATQNYQSDKTISGQNIDLGLNPKNYSAGKITKQAANMETAMYGVVMNLDKGKPNYKSTGSIFPKEYHIAVDGKVSKDPDVLKKINPDDIQSISVFKNESRLYVNSPNGKNDIIIITKKKK</sequence>
<evidence type="ECO:0000256" key="6">
    <source>
        <dbReference type="ARBA" id="ARBA00022692"/>
    </source>
</evidence>
<dbReference type="InterPro" id="IPR006260">
    <property type="entry name" value="TonB/TolA_C"/>
</dbReference>
<proteinExistence type="inferred from homology"/>
<evidence type="ECO:0000256" key="8">
    <source>
        <dbReference type="ARBA" id="ARBA00022989"/>
    </source>
</evidence>
<evidence type="ECO:0000256" key="4">
    <source>
        <dbReference type="ARBA" id="ARBA00022475"/>
    </source>
</evidence>
<keyword evidence="13" id="KW-1185">Reference proteome</keyword>
<feature type="transmembrane region" description="Helical" evidence="10">
    <location>
        <begin position="6"/>
        <end position="24"/>
    </location>
</feature>
<feature type="domain" description="TonB C-terminal" evidence="11">
    <location>
        <begin position="417"/>
        <end position="513"/>
    </location>
</feature>
<dbReference type="InterPro" id="IPR008756">
    <property type="entry name" value="Peptidase_M56"/>
</dbReference>
<dbReference type="PANTHER" id="PTHR33446:SF2">
    <property type="entry name" value="PROTEIN TONB"/>
    <property type="match status" value="1"/>
</dbReference>
<evidence type="ECO:0000256" key="2">
    <source>
        <dbReference type="ARBA" id="ARBA00006555"/>
    </source>
</evidence>
<keyword evidence="5" id="KW-0997">Cell inner membrane</keyword>
<comment type="similarity">
    <text evidence="2">Belongs to the TonB family.</text>
</comment>
<dbReference type="InterPro" id="IPR051045">
    <property type="entry name" value="TonB-dependent_transducer"/>
</dbReference>
<evidence type="ECO:0000256" key="3">
    <source>
        <dbReference type="ARBA" id="ARBA00022448"/>
    </source>
</evidence>
<evidence type="ECO:0000259" key="11">
    <source>
        <dbReference type="PROSITE" id="PS52015"/>
    </source>
</evidence>
<dbReference type="InterPro" id="IPR037682">
    <property type="entry name" value="TonB_C"/>
</dbReference>
<dbReference type="EMBL" id="JACYGY010000002">
    <property type="protein sequence ID" value="MBE9466356.1"/>
    <property type="molecule type" value="Genomic_DNA"/>
</dbReference>
<dbReference type="SUPFAM" id="SSF74653">
    <property type="entry name" value="TolA/TonB C-terminal domain"/>
    <property type="match status" value="1"/>
</dbReference>
<feature type="transmembrane region" description="Helical" evidence="10">
    <location>
        <begin position="86"/>
        <end position="106"/>
    </location>
</feature>
<dbReference type="RefSeq" id="WP_194124584.1">
    <property type="nucleotide sequence ID" value="NZ_JACYGY010000002.1"/>
</dbReference>
<dbReference type="NCBIfam" id="TIGR01352">
    <property type="entry name" value="tonB_Cterm"/>
    <property type="match status" value="1"/>
</dbReference>
<dbReference type="Pfam" id="PF13715">
    <property type="entry name" value="CarbopepD_reg_2"/>
    <property type="match status" value="1"/>
</dbReference>
<dbReference type="CDD" id="cd07341">
    <property type="entry name" value="M56_BlaR1_MecR1_like"/>
    <property type="match status" value="1"/>
</dbReference>
<dbReference type="Pfam" id="PF03544">
    <property type="entry name" value="TonB_C"/>
    <property type="match status" value="1"/>
</dbReference>
<keyword evidence="7" id="KW-0653">Protein transport</keyword>
<keyword evidence="3" id="KW-0813">Transport</keyword>
<keyword evidence="8 10" id="KW-1133">Transmembrane helix</keyword>
<dbReference type="Gene3D" id="2.60.40.1120">
    <property type="entry name" value="Carboxypeptidase-like, regulatory domain"/>
    <property type="match status" value="1"/>
</dbReference>
<evidence type="ECO:0000256" key="10">
    <source>
        <dbReference type="SAM" id="Phobius"/>
    </source>
</evidence>
<organism evidence="12 13">
    <name type="scientific">Dyadobacter subterraneus</name>
    <dbReference type="NCBI Taxonomy" id="2773304"/>
    <lineage>
        <taxon>Bacteria</taxon>
        <taxon>Pseudomonadati</taxon>
        <taxon>Bacteroidota</taxon>
        <taxon>Cytophagia</taxon>
        <taxon>Cytophagales</taxon>
        <taxon>Spirosomataceae</taxon>
        <taxon>Dyadobacter</taxon>
    </lineage>
</organism>
<evidence type="ECO:0000313" key="12">
    <source>
        <dbReference type="EMBL" id="MBE9466356.1"/>
    </source>
</evidence>
<dbReference type="SUPFAM" id="SSF49464">
    <property type="entry name" value="Carboxypeptidase regulatory domain-like"/>
    <property type="match status" value="1"/>
</dbReference>
<reference evidence="13" key="1">
    <citation type="submission" date="2023-07" db="EMBL/GenBank/DDBJ databases">
        <title>Dyadobacter sp. nov 'subterranea' isolated from contaminted grondwater.</title>
        <authorList>
            <person name="Szabo I."/>
            <person name="Al-Omari J."/>
            <person name="Szerdahelyi S.G."/>
            <person name="Rado J."/>
        </authorList>
    </citation>
    <scope>NUCLEOTIDE SEQUENCE [LARGE SCALE GENOMIC DNA]</scope>
    <source>
        <strain evidence="13">UP-52</strain>
    </source>
</reference>
<keyword evidence="4" id="KW-1003">Cell membrane</keyword>
<feature type="transmembrane region" description="Helical" evidence="10">
    <location>
        <begin position="36"/>
        <end position="53"/>
    </location>
</feature>
<evidence type="ECO:0000256" key="1">
    <source>
        <dbReference type="ARBA" id="ARBA00004383"/>
    </source>
</evidence>
<dbReference type="Pfam" id="PF05569">
    <property type="entry name" value="Peptidase_M56"/>
    <property type="match status" value="1"/>
</dbReference>
<evidence type="ECO:0000256" key="5">
    <source>
        <dbReference type="ARBA" id="ARBA00022519"/>
    </source>
</evidence>
<gene>
    <name evidence="12" type="ORF">IEE83_31200</name>
</gene>
<comment type="caution">
    <text evidence="12">The sequence shown here is derived from an EMBL/GenBank/DDBJ whole genome shotgun (WGS) entry which is preliminary data.</text>
</comment>
<dbReference type="PROSITE" id="PS52015">
    <property type="entry name" value="TONB_CTD"/>
    <property type="match status" value="1"/>
</dbReference>
<keyword evidence="9 10" id="KW-0472">Membrane</keyword>
<name>A0ABR9WPR7_9BACT</name>
<dbReference type="Proteomes" id="UP000634134">
    <property type="component" value="Unassembled WGS sequence"/>
</dbReference>
<evidence type="ECO:0000256" key="9">
    <source>
        <dbReference type="ARBA" id="ARBA00023136"/>
    </source>
</evidence>
<accession>A0ABR9WPR7</accession>
<comment type="subcellular location">
    <subcellularLocation>
        <location evidence="1">Cell inner membrane</location>
        <topology evidence="1">Single-pass membrane protein</topology>
        <orientation evidence="1">Periplasmic side</orientation>
    </subcellularLocation>
</comment>
<protein>
    <submittedName>
        <fullName evidence="12">TonB family protein</fullName>
    </submittedName>
</protein>
<dbReference type="Gene3D" id="3.30.1150.10">
    <property type="match status" value="1"/>
</dbReference>
<keyword evidence="6 10" id="KW-0812">Transmembrane</keyword>
<dbReference type="PANTHER" id="PTHR33446">
    <property type="entry name" value="PROTEIN TONB-RELATED"/>
    <property type="match status" value="1"/>
</dbReference>
<evidence type="ECO:0000313" key="13">
    <source>
        <dbReference type="Proteomes" id="UP000634134"/>
    </source>
</evidence>
<feature type="transmembrane region" description="Helical" evidence="10">
    <location>
        <begin position="259"/>
        <end position="279"/>
    </location>
</feature>